<sequence>MPNSAPINSSDRHRSFCSSMTASGGATALRTKEWNHPLPYIYTSSPYLCKWAKTI</sequence>
<dbReference type="Proteomes" id="UP000054549">
    <property type="component" value="Unassembled WGS sequence"/>
</dbReference>
<protein>
    <submittedName>
        <fullName evidence="1">Uncharacterized protein</fullName>
    </submittedName>
</protein>
<evidence type="ECO:0000313" key="1">
    <source>
        <dbReference type="EMBL" id="KIL54783.1"/>
    </source>
</evidence>
<dbReference type="AlphaFoldDB" id="A0A0C2WF89"/>
<evidence type="ECO:0000313" key="2">
    <source>
        <dbReference type="Proteomes" id="UP000054549"/>
    </source>
</evidence>
<organism evidence="1 2">
    <name type="scientific">Amanita muscaria (strain Koide BX008)</name>
    <dbReference type="NCBI Taxonomy" id="946122"/>
    <lineage>
        <taxon>Eukaryota</taxon>
        <taxon>Fungi</taxon>
        <taxon>Dikarya</taxon>
        <taxon>Basidiomycota</taxon>
        <taxon>Agaricomycotina</taxon>
        <taxon>Agaricomycetes</taxon>
        <taxon>Agaricomycetidae</taxon>
        <taxon>Agaricales</taxon>
        <taxon>Pluteineae</taxon>
        <taxon>Amanitaceae</taxon>
        <taxon>Amanita</taxon>
    </lineage>
</organism>
<dbReference type="InParanoid" id="A0A0C2WF89"/>
<reference evidence="1 2" key="1">
    <citation type="submission" date="2014-04" db="EMBL/GenBank/DDBJ databases">
        <title>Evolutionary Origins and Diversification of the Mycorrhizal Mutualists.</title>
        <authorList>
            <consortium name="DOE Joint Genome Institute"/>
            <consortium name="Mycorrhizal Genomics Consortium"/>
            <person name="Kohler A."/>
            <person name="Kuo A."/>
            <person name="Nagy L.G."/>
            <person name="Floudas D."/>
            <person name="Copeland A."/>
            <person name="Barry K.W."/>
            <person name="Cichocki N."/>
            <person name="Veneault-Fourrey C."/>
            <person name="LaButti K."/>
            <person name="Lindquist E.A."/>
            <person name="Lipzen A."/>
            <person name="Lundell T."/>
            <person name="Morin E."/>
            <person name="Murat C."/>
            <person name="Riley R."/>
            <person name="Ohm R."/>
            <person name="Sun H."/>
            <person name="Tunlid A."/>
            <person name="Henrissat B."/>
            <person name="Grigoriev I.V."/>
            <person name="Hibbett D.S."/>
            <person name="Martin F."/>
        </authorList>
    </citation>
    <scope>NUCLEOTIDE SEQUENCE [LARGE SCALE GENOMIC DNA]</scope>
    <source>
        <strain evidence="1 2">Koide BX008</strain>
    </source>
</reference>
<name>A0A0C2WF89_AMAMK</name>
<feature type="non-terminal residue" evidence="1">
    <location>
        <position position="55"/>
    </location>
</feature>
<dbReference type="HOGENOM" id="CLU_3037785_0_0_1"/>
<accession>A0A0C2WF89</accession>
<proteinExistence type="predicted"/>
<gene>
    <name evidence="1" type="ORF">M378DRAFT_174064</name>
</gene>
<dbReference type="EMBL" id="KN818634">
    <property type="protein sequence ID" value="KIL54783.1"/>
    <property type="molecule type" value="Genomic_DNA"/>
</dbReference>
<keyword evidence="2" id="KW-1185">Reference proteome</keyword>